<dbReference type="RefSeq" id="WP_188934456.1">
    <property type="nucleotide sequence ID" value="NZ_BMIA01000002.1"/>
</dbReference>
<feature type="domain" description="NAD-dependent epimerase/dehydratase" evidence="1">
    <location>
        <begin position="6"/>
        <end position="226"/>
    </location>
</feature>
<reference evidence="3" key="1">
    <citation type="journal article" date="2019" name="Int. J. Syst. Evol. Microbiol.">
        <title>The Global Catalogue of Microorganisms (GCM) 10K type strain sequencing project: providing services to taxonomists for standard genome sequencing and annotation.</title>
        <authorList>
            <consortium name="The Broad Institute Genomics Platform"/>
            <consortium name="The Broad Institute Genome Sequencing Center for Infectious Disease"/>
            <person name="Wu L."/>
            <person name="Ma J."/>
        </authorList>
    </citation>
    <scope>NUCLEOTIDE SEQUENCE [LARGE SCALE GENOMIC DNA]</scope>
    <source>
        <strain evidence="3">CGMCC 1.15288</strain>
    </source>
</reference>
<proteinExistence type="predicted"/>
<comment type="caution">
    <text evidence="2">The sequence shown here is derived from an EMBL/GenBank/DDBJ whole genome shotgun (WGS) entry which is preliminary data.</text>
</comment>
<dbReference type="PANTHER" id="PTHR43245:SF13">
    <property type="entry name" value="UDP-D-APIOSE_UDP-D-XYLOSE SYNTHASE 2"/>
    <property type="match status" value="1"/>
</dbReference>
<dbReference type="SUPFAM" id="SSF51735">
    <property type="entry name" value="NAD(P)-binding Rossmann-fold domains"/>
    <property type="match status" value="1"/>
</dbReference>
<accession>A0ABQ1YX84</accession>
<dbReference type="InterPro" id="IPR036291">
    <property type="entry name" value="NAD(P)-bd_dom_sf"/>
</dbReference>
<dbReference type="Proteomes" id="UP000600214">
    <property type="component" value="Unassembled WGS sequence"/>
</dbReference>
<dbReference type="InterPro" id="IPR001509">
    <property type="entry name" value="Epimerase_deHydtase"/>
</dbReference>
<dbReference type="InterPro" id="IPR050177">
    <property type="entry name" value="Lipid_A_modif_metabolic_enz"/>
</dbReference>
<protein>
    <submittedName>
        <fullName evidence="2">CDP-4-dehydro-6-deoxy-D-gulose 4-reductase</fullName>
    </submittedName>
</protein>
<dbReference type="Gene3D" id="3.40.50.720">
    <property type="entry name" value="NAD(P)-binding Rossmann-like Domain"/>
    <property type="match status" value="1"/>
</dbReference>
<dbReference type="Pfam" id="PF01370">
    <property type="entry name" value="Epimerase"/>
    <property type="match status" value="1"/>
</dbReference>
<name>A0ABQ1YX84_9BACT</name>
<organism evidence="2 3">
    <name type="scientific">Dyadobacter endophyticus</name>
    <dbReference type="NCBI Taxonomy" id="1749036"/>
    <lineage>
        <taxon>Bacteria</taxon>
        <taxon>Pseudomonadati</taxon>
        <taxon>Bacteroidota</taxon>
        <taxon>Cytophagia</taxon>
        <taxon>Cytophagales</taxon>
        <taxon>Spirosomataceae</taxon>
        <taxon>Dyadobacter</taxon>
    </lineage>
</organism>
<dbReference type="PANTHER" id="PTHR43245">
    <property type="entry name" value="BIFUNCTIONAL POLYMYXIN RESISTANCE PROTEIN ARNA"/>
    <property type="match status" value="1"/>
</dbReference>
<keyword evidence="3" id="KW-1185">Reference proteome</keyword>
<evidence type="ECO:0000313" key="3">
    <source>
        <dbReference type="Proteomes" id="UP000600214"/>
    </source>
</evidence>
<evidence type="ECO:0000259" key="1">
    <source>
        <dbReference type="Pfam" id="PF01370"/>
    </source>
</evidence>
<evidence type="ECO:0000313" key="2">
    <source>
        <dbReference type="EMBL" id="GGH40364.1"/>
    </source>
</evidence>
<gene>
    <name evidence="2" type="ORF">GCM10007423_35350</name>
</gene>
<dbReference type="CDD" id="cd08946">
    <property type="entry name" value="SDR_e"/>
    <property type="match status" value="1"/>
</dbReference>
<sequence>MDKIKVIVLGASGFVGRNLVEVFRENESIEVIPGSSADKPGHLWLDILNPDTWASLTDLQPDIVIDTSGYGVVKYQQDLHLLYDINYLKKRDFLDYFVQNHPDVFWIQIGTAFEYQLEQETLTEATPCLPKTHYGISKLMFSQYLLQKPGIRFSILRPFGMFGEGEDNSKFFPLLINAQRNKKTIDLSDGSQGRDYMYVRDLASFILYKIISQTLSEIENQVINLGSGTCHSLREMAAFFAKEIPDFNAELWNWGAVAQRLGENDKFYNASTKAASLGFKNFNLQEAIRNTVKYYYTN</sequence>
<dbReference type="EMBL" id="BMIA01000002">
    <property type="protein sequence ID" value="GGH40364.1"/>
    <property type="molecule type" value="Genomic_DNA"/>
</dbReference>